<dbReference type="OrthoDB" id="9796019at2"/>
<dbReference type="InterPro" id="IPR001647">
    <property type="entry name" value="HTH_TetR"/>
</dbReference>
<dbReference type="Pfam" id="PF00440">
    <property type="entry name" value="TetR_N"/>
    <property type="match status" value="1"/>
</dbReference>
<evidence type="ECO:0000313" key="7">
    <source>
        <dbReference type="Proteomes" id="UP000199236"/>
    </source>
</evidence>
<dbReference type="PANTHER" id="PTHR30055:SF148">
    <property type="entry name" value="TETR-FAMILY TRANSCRIPTIONAL REGULATOR"/>
    <property type="match status" value="1"/>
</dbReference>
<feature type="DNA-binding region" description="H-T-H motif" evidence="4">
    <location>
        <begin position="34"/>
        <end position="53"/>
    </location>
</feature>
<dbReference type="Pfam" id="PF16859">
    <property type="entry name" value="TetR_C_11"/>
    <property type="match status" value="1"/>
</dbReference>
<dbReference type="SUPFAM" id="SSF48498">
    <property type="entry name" value="Tetracyclin repressor-like, C-terminal domain"/>
    <property type="match status" value="1"/>
</dbReference>
<organism evidence="6 7">
    <name type="scientific">Cohaesibacter marisflavi</name>
    <dbReference type="NCBI Taxonomy" id="655353"/>
    <lineage>
        <taxon>Bacteria</taxon>
        <taxon>Pseudomonadati</taxon>
        <taxon>Pseudomonadota</taxon>
        <taxon>Alphaproteobacteria</taxon>
        <taxon>Hyphomicrobiales</taxon>
        <taxon>Cohaesibacteraceae</taxon>
    </lineage>
</organism>
<keyword evidence="1" id="KW-0805">Transcription regulation</keyword>
<protein>
    <submittedName>
        <fullName evidence="6">Transcriptional regulator, TetR family</fullName>
    </submittedName>
</protein>
<dbReference type="EMBL" id="FOVR01000013">
    <property type="protein sequence ID" value="SFO82449.1"/>
    <property type="molecule type" value="Genomic_DNA"/>
</dbReference>
<evidence type="ECO:0000256" key="1">
    <source>
        <dbReference type="ARBA" id="ARBA00023015"/>
    </source>
</evidence>
<dbReference type="Gene3D" id="1.10.357.10">
    <property type="entry name" value="Tetracycline Repressor, domain 2"/>
    <property type="match status" value="1"/>
</dbReference>
<dbReference type="AlphaFoldDB" id="A0A1I5KBP2"/>
<dbReference type="SUPFAM" id="SSF46689">
    <property type="entry name" value="Homeodomain-like"/>
    <property type="match status" value="1"/>
</dbReference>
<name>A0A1I5KBP2_9HYPH</name>
<reference evidence="6 7" key="1">
    <citation type="submission" date="2016-10" db="EMBL/GenBank/DDBJ databases">
        <authorList>
            <person name="de Groot N.N."/>
        </authorList>
    </citation>
    <scope>NUCLEOTIDE SEQUENCE [LARGE SCALE GENOMIC DNA]</scope>
    <source>
        <strain evidence="6 7">CGMCC 1.9157</strain>
    </source>
</reference>
<dbReference type="Proteomes" id="UP000199236">
    <property type="component" value="Unassembled WGS sequence"/>
</dbReference>
<dbReference type="PROSITE" id="PS50977">
    <property type="entry name" value="HTH_TETR_2"/>
    <property type="match status" value="1"/>
</dbReference>
<evidence type="ECO:0000256" key="4">
    <source>
        <dbReference type="PROSITE-ProRule" id="PRU00335"/>
    </source>
</evidence>
<evidence type="ECO:0000313" key="6">
    <source>
        <dbReference type="EMBL" id="SFO82449.1"/>
    </source>
</evidence>
<keyword evidence="3" id="KW-0804">Transcription</keyword>
<dbReference type="InterPro" id="IPR036271">
    <property type="entry name" value="Tet_transcr_reg_TetR-rel_C_sf"/>
</dbReference>
<evidence type="ECO:0000256" key="2">
    <source>
        <dbReference type="ARBA" id="ARBA00023125"/>
    </source>
</evidence>
<gene>
    <name evidence="6" type="ORF">SAMN04488056_113124</name>
</gene>
<dbReference type="PANTHER" id="PTHR30055">
    <property type="entry name" value="HTH-TYPE TRANSCRIPTIONAL REGULATOR RUTR"/>
    <property type="match status" value="1"/>
</dbReference>
<dbReference type="InterPro" id="IPR009057">
    <property type="entry name" value="Homeodomain-like_sf"/>
</dbReference>
<dbReference type="Gene3D" id="1.10.10.60">
    <property type="entry name" value="Homeodomain-like"/>
    <property type="match status" value="1"/>
</dbReference>
<evidence type="ECO:0000259" key="5">
    <source>
        <dbReference type="PROSITE" id="PS50977"/>
    </source>
</evidence>
<evidence type="ECO:0000256" key="3">
    <source>
        <dbReference type="ARBA" id="ARBA00023163"/>
    </source>
</evidence>
<keyword evidence="7" id="KW-1185">Reference proteome</keyword>
<dbReference type="InterPro" id="IPR050109">
    <property type="entry name" value="HTH-type_TetR-like_transc_reg"/>
</dbReference>
<dbReference type="GO" id="GO:0000976">
    <property type="term" value="F:transcription cis-regulatory region binding"/>
    <property type="evidence" value="ECO:0007669"/>
    <property type="project" value="TreeGrafter"/>
</dbReference>
<keyword evidence="2 4" id="KW-0238">DNA-binding</keyword>
<accession>A0A1I5KBP2</accession>
<proteinExistence type="predicted"/>
<feature type="domain" description="HTH tetR-type" evidence="5">
    <location>
        <begin position="11"/>
        <end position="71"/>
    </location>
</feature>
<dbReference type="RefSeq" id="WP_139229334.1">
    <property type="nucleotide sequence ID" value="NZ_FOVR01000013.1"/>
</dbReference>
<sequence length="209" mass="24092">MTEKKKRRRGEALERAILDAAWEEVLVYGFQQYTVEGVVKRAKTSRSVVYRRWSNKVELFEAALLHYFQQNKPTVPDRGSLRDDLIALLNQVCEMRGHLMMVLTSQLMEYYRETSVKPMELREKIVIASNSVLDAVLLNAIQRGEISVLPIPDRIKHLPFDLMRSEFFMTLQQPNLNSIIEIVDLIVLPAIHFHQKQYAHVSGQGAAAQ</sequence>
<dbReference type="STRING" id="655353.SAMN04488056_113124"/>
<dbReference type="InterPro" id="IPR011075">
    <property type="entry name" value="TetR_C"/>
</dbReference>
<dbReference type="GO" id="GO:0003700">
    <property type="term" value="F:DNA-binding transcription factor activity"/>
    <property type="evidence" value="ECO:0007669"/>
    <property type="project" value="TreeGrafter"/>
</dbReference>